<keyword evidence="3" id="KW-1185">Reference proteome</keyword>
<evidence type="ECO:0000256" key="1">
    <source>
        <dbReference type="SAM" id="MobiDB-lite"/>
    </source>
</evidence>
<dbReference type="PeptideAtlas" id="Q17502"/>
<dbReference type="UCSC" id="B0457.4">
    <property type="organism name" value="c. elegans"/>
</dbReference>
<dbReference type="WormBase" id="B0457.4">
    <property type="protein sequence ID" value="CE02948"/>
    <property type="gene ID" value="WBGene00007179"/>
</dbReference>
<feature type="region of interest" description="Disordered" evidence="1">
    <location>
        <begin position="26"/>
        <end position="49"/>
    </location>
</feature>
<name>Q17502_CAEEL</name>
<dbReference type="AlphaFoldDB" id="Q17502"/>
<protein>
    <submittedName>
        <fullName evidence="2">CxC3 domain-containing protein</fullName>
    </submittedName>
</protein>
<evidence type="ECO:0000313" key="3">
    <source>
        <dbReference type="Proteomes" id="UP000001940"/>
    </source>
</evidence>
<dbReference type="RefSeq" id="NP_495896.1">
    <property type="nucleotide sequence ID" value="NM_063495.4"/>
</dbReference>
<dbReference type="PIR" id="T18756">
    <property type="entry name" value="T18756"/>
</dbReference>
<organism evidence="2 3">
    <name type="scientific">Caenorhabditis elegans</name>
    <dbReference type="NCBI Taxonomy" id="6239"/>
    <lineage>
        <taxon>Eukaryota</taxon>
        <taxon>Metazoa</taxon>
        <taxon>Ecdysozoa</taxon>
        <taxon>Nematoda</taxon>
        <taxon>Chromadorea</taxon>
        <taxon>Rhabditida</taxon>
        <taxon>Rhabditina</taxon>
        <taxon>Rhabditomorpha</taxon>
        <taxon>Rhabditoidea</taxon>
        <taxon>Rhabditidae</taxon>
        <taxon>Peloderinae</taxon>
        <taxon>Caenorhabditis</taxon>
    </lineage>
</organism>
<reference evidence="2 3" key="1">
    <citation type="journal article" date="1998" name="Science">
        <title>Genome sequence of the nematode C. elegans: a platform for investigating biology.</title>
        <authorList>
            <consortium name="The C. elegans sequencing consortium"/>
            <person name="Sulson J.E."/>
            <person name="Waterston R."/>
        </authorList>
    </citation>
    <scope>NUCLEOTIDE SEQUENCE [LARGE SCALE GENOMIC DNA]</scope>
    <source>
        <strain evidence="2 3">Bristol N2</strain>
    </source>
</reference>
<dbReference type="CTD" id="181996"/>
<dbReference type="GeneID" id="181996"/>
<gene>
    <name evidence="2 4" type="ORF">B0457.4</name>
    <name evidence="2" type="ORF">CELE_B0457.4</name>
</gene>
<dbReference type="PhylomeDB" id="Q17502"/>
<dbReference type="Proteomes" id="UP000001940">
    <property type="component" value="Chromosome II"/>
</dbReference>
<evidence type="ECO:0000313" key="4">
    <source>
        <dbReference type="WormBase" id="B0457.4"/>
    </source>
</evidence>
<evidence type="ECO:0000313" key="2">
    <source>
        <dbReference type="EMBL" id="CAA91088.1"/>
    </source>
</evidence>
<dbReference type="AGR" id="WB:WBGene00007179"/>
<dbReference type="KEGG" id="cel:CELE_B0457.4"/>
<dbReference type="InParanoid" id="Q17502"/>
<dbReference type="Bgee" id="WBGene00007179">
    <property type="expression patterns" value="Expressed in adult organism and 1 other cell type or tissue"/>
</dbReference>
<proteinExistence type="predicted"/>
<dbReference type="HOGENOM" id="CLU_1070528_0_0_1"/>
<accession>Q17502</accession>
<sequence>MNVVNVKVEPTIPDECGSEMPLTIQNAKKARKRRPAKATDLTPKKTEHPQLSFPMDQRWAESTVVTNETHCLCEILTCRNCNKSHKRSRIEHVEVSQCRFSWFKVSMKQPGHAKKMLSETSKLGVQVEDILHALLPSSNPNCWLHFYTFKAKSIEDEEKLKTAVETNFVRGFNAESLLGNADKSFFFHDIDMRSALILCTIATFLKHWKIESPLPPMDLLRDHEHFSKALADAKTFEILDKYVSRNGMKKLKAWDSDTLW</sequence>
<dbReference type="EMBL" id="BX284602">
    <property type="protein sequence ID" value="CAA91088.1"/>
    <property type="molecule type" value="Genomic_DNA"/>
</dbReference>
<dbReference type="PaxDb" id="6239-B0457.4"/>